<keyword evidence="2" id="KW-1185">Reference proteome</keyword>
<accession>A0A850ETN8</accession>
<evidence type="ECO:0000313" key="2">
    <source>
        <dbReference type="Proteomes" id="UP000564806"/>
    </source>
</evidence>
<gene>
    <name evidence="1" type="ORF">HPT30_22155</name>
</gene>
<protein>
    <submittedName>
        <fullName evidence="1">Uncharacterized protein</fullName>
    </submittedName>
</protein>
<reference evidence="1" key="1">
    <citation type="submission" date="2020-06" db="EMBL/GenBank/DDBJ databases">
        <title>Paenibacillus sp. nov., isolated from soil.</title>
        <authorList>
            <person name="Seo Y.L."/>
        </authorList>
    </citation>
    <scope>NUCLEOTIDE SEQUENCE [LARGE SCALE GENOMIC DNA]</scope>
    <source>
        <strain evidence="1">JW14</strain>
    </source>
</reference>
<evidence type="ECO:0000313" key="1">
    <source>
        <dbReference type="EMBL" id="NUU63059.1"/>
    </source>
</evidence>
<comment type="caution">
    <text evidence="1">The sequence shown here is derived from an EMBL/GenBank/DDBJ whole genome shotgun (WGS) entry which is preliminary data.</text>
</comment>
<organism evidence="1 2">
    <name type="scientific">Paenibacillus agri</name>
    <dbReference type="NCBI Taxonomy" id="2744309"/>
    <lineage>
        <taxon>Bacteria</taxon>
        <taxon>Bacillati</taxon>
        <taxon>Bacillota</taxon>
        <taxon>Bacilli</taxon>
        <taxon>Bacillales</taxon>
        <taxon>Paenibacillaceae</taxon>
        <taxon>Paenibacillus</taxon>
    </lineage>
</organism>
<dbReference type="AlphaFoldDB" id="A0A850ETN8"/>
<name>A0A850ETN8_9BACL</name>
<dbReference type="RefSeq" id="WP_175373489.1">
    <property type="nucleotide sequence ID" value="NZ_JABWCS010000217.1"/>
</dbReference>
<dbReference type="EMBL" id="JABWCS010000217">
    <property type="protein sequence ID" value="NUU63059.1"/>
    <property type="molecule type" value="Genomic_DNA"/>
</dbReference>
<dbReference type="Proteomes" id="UP000564806">
    <property type="component" value="Unassembled WGS sequence"/>
</dbReference>
<sequence length="152" mass="18220">MKFYIIFDSEKNEMNAFKKRENAEKCLCLEHDNEANYVIEELDIPKSKDGVKKETDDKEYSYIPYIFYGVKINGEIIKAFRNEEKANDYAYEYNEQAKKDAIDELELDDDLSERDIFELNYKIGWDSGEAKVKEVWPGKTERYQECYELWKK</sequence>
<proteinExistence type="predicted"/>